<proteinExistence type="predicted"/>
<dbReference type="KEGG" id="psoj:PHYSODRAFT_526605"/>
<sequence length="56" mass="6116">KGGKQICLRFLSAQGCRGKNGKCIIDNLCHFKPAALPDVVRDFTDKNYGGLSSDMQ</sequence>
<keyword evidence="2" id="KW-1185">Reference proteome</keyword>
<organism evidence="1 2">
    <name type="scientific">Phytophthora sojae (strain P6497)</name>
    <name type="common">Soybean stem and root rot agent</name>
    <name type="synonym">Phytophthora megasperma f. sp. glycines</name>
    <dbReference type="NCBI Taxonomy" id="1094619"/>
    <lineage>
        <taxon>Eukaryota</taxon>
        <taxon>Sar</taxon>
        <taxon>Stramenopiles</taxon>
        <taxon>Oomycota</taxon>
        <taxon>Peronosporomycetes</taxon>
        <taxon>Peronosporales</taxon>
        <taxon>Peronosporaceae</taxon>
        <taxon>Phytophthora</taxon>
    </lineage>
</organism>
<dbReference type="RefSeq" id="XP_009536343.1">
    <property type="nucleotide sequence ID" value="XM_009538048.1"/>
</dbReference>
<dbReference type="Proteomes" id="UP000002640">
    <property type="component" value="Unassembled WGS sequence"/>
</dbReference>
<dbReference type="AlphaFoldDB" id="G5A8E5"/>
<gene>
    <name evidence="1" type="ORF">PHYSODRAFT_526605</name>
</gene>
<evidence type="ECO:0000313" key="1">
    <source>
        <dbReference type="EMBL" id="EGZ08171.1"/>
    </source>
</evidence>
<feature type="non-terminal residue" evidence="1">
    <location>
        <position position="1"/>
    </location>
</feature>
<evidence type="ECO:0000313" key="2">
    <source>
        <dbReference type="Proteomes" id="UP000002640"/>
    </source>
</evidence>
<dbReference type="GeneID" id="20661026"/>
<accession>G5A8E5</accession>
<protein>
    <submittedName>
        <fullName evidence="1">Uncharacterized protein</fullName>
    </submittedName>
</protein>
<dbReference type="InParanoid" id="G5A8E5"/>
<dbReference type="EMBL" id="JH159161">
    <property type="protein sequence ID" value="EGZ08171.1"/>
    <property type="molecule type" value="Genomic_DNA"/>
</dbReference>
<reference evidence="1 2" key="1">
    <citation type="journal article" date="2006" name="Science">
        <title>Phytophthora genome sequences uncover evolutionary origins and mechanisms of pathogenesis.</title>
        <authorList>
            <person name="Tyler B.M."/>
            <person name="Tripathy S."/>
            <person name="Zhang X."/>
            <person name="Dehal P."/>
            <person name="Jiang R.H."/>
            <person name="Aerts A."/>
            <person name="Arredondo F.D."/>
            <person name="Baxter L."/>
            <person name="Bensasson D."/>
            <person name="Beynon J.L."/>
            <person name="Chapman J."/>
            <person name="Damasceno C.M."/>
            <person name="Dorrance A.E."/>
            <person name="Dou D."/>
            <person name="Dickerman A.W."/>
            <person name="Dubchak I.L."/>
            <person name="Garbelotto M."/>
            <person name="Gijzen M."/>
            <person name="Gordon S.G."/>
            <person name="Govers F."/>
            <person name="Grunwald N.J."/>
            <person name="Huang W."/>
            <person name="Ivors K.L."/>
            <person name="Jones R.W."/>
            <person name="Kamoun S."/>
            <person name="Krampis K."/>
            <person name="Lamour K.H."/>
            <person name="Lee M.K."/>
            <person name="McDonald W.H."/>
            <person name="Medina M."/>
            <person name="Meijer H.J."/>
            <person name="Nordberg E.K."/>
            <person name="Maclean D.J."/>
            <person name="Ospina-Giraldo M.D."/>
            <person name="Morris P.F."/>
            <person name="Phuntumart V."/>
            <person name="Putnam N.H."/>
            <person name="Rash S."/>
            <person name="Rose J.K."/>
            <person name="Sakihama Y."/>
            <person name="Salamov A.A."/>
            <person name="Savidor A."/>
            <person name="Scheuring C.F."/>
            <person name="Smith B.M."/>
            <person name="Sobral B.W."/>
            <person name="Terry A."/>
            <person name="Torto-Alalibo T.A."/>
            <person name="Win J."/>
            <person name="Xu Z."/>
            <person name="Zhang H."/>
            <person name="Grigoriev I.V."/>
            <person name="Rokhsar D.S."/>
            <person name="Boore J.L."/>
        </authorList>
    </citation>
    <scope>NUCLEOTIDE SEQUENCE [LARGE SCALE GENOMIC DNA]</scope>
    <source>
        <strain evidence="1 2">P6497</strain>
    </source>
</reference>
<name>G5A8E5_PHYSP</name>